<keyword evidence="1" id="KW-0472">Membrane</keyword>
<sequence length="45" mass="5160">MTIIVVSRVIVTFFDLIMALWCWRNKNIDGVVLYCTLAIILAIAF</sequence>
<protein>
    <submittedName>
        <fullName evidence="2">Uncharacterized protein</fullName>
    </submittedName>
</protein>
<reference evidence="2 3" key="1">
    <citation type="submission" date="2017-11" db="EMBL/GenBank/DDBJ databases">
        <title>Understudied soil microbes with underappreciated capabilities: Untangling the Clostridium saccharolyticum group.</title>
        <authorList>
            <person name="Leschine S."/>
        </authorList>
    </citation>
    <scope>NUCLEOTIDE SEQUENCE [LARGE SCALE GENOMIC DNA]</scope>
    <source>
        <strain evidence="2 3">18A</strain>
    </source>
</reference>
<comment type="caution">
    <text evidence="2">The sequence shown here is derived from an EMBL/GenBank/DDBJ whole genome shotgun (WGS) entry which is preliminary data.</text>
</comment>
<accession>A0A2M8Z335</accession>
<name>A0A2M8Z335_9FIRM</name>
<dbReference type="EMBL" id="PGET01000001">
    <property type="protein sequence ID" value="PJJ27839.1"/>
    <property type="molecule type" value="Genomic_DNA"/>
</dbReference>
<keyword evidence="1" id="KW-1133">Transmembrane helix</keyword>
<evidence type="ECO:0000313" key="3">
    <source>
        <dbReference type="Proteomes" id="UP000231092"/>
    </source>
</evidence>
<organism evidence="2 3">
    <name type="scientific">[Clostridium] celerecrescens 18A</name>
    <dbReference type="NCBI Taxonomy" id="1286362"/>
    <lineage>
        <taxon>Bacteria</taxon>
        <taxon>Bacillati</taxon>
        <taxon>Bacillota</taxon>
        <taxon>Clostridia</taxon>
        <taxon>Lachnospirales</taxon>
        <taxon>Lachnospiraceae</taxon>
        <taxon>Lacrimispora</taxon>
    </lineage>
</organism>
<proteinExistence type="predicted"/>
<evidence type="ECO:0000313" key="2">
    <source>
        <dbReference type="EMBL" id="PJJ27839.1"/>
    </source>
</evidence>
<dbReference type="AlphaFoldDB" id="A0A2M8Z335"/>
<evidence type="ECO:0000256" key="1">
    <source>
        <dbReference type="SAM" id="Phobius"/>
    </source>
</evidence>
<feature type="transmembrane region" description="Helical" evidence="1">
    <location>
        <begin position="28"/>
        <end position="44"/>
    </location>
</feature>
<gene>
    <name evidence="2" type="ORF">H171_1319</name>
</gene>
<dbReference type="RefSeq" id="WP_157803127.1">
    <property type="nucleotide sequence ID" value="NZ_PGET01000001.1"/>
</dbReference>
<feature type="transmembrane region" description="Helical" evidence="1">
    <location>
        <begin position="6"/>
        <end position="23"/>
    </location>
</feature>
<keyword evidence="1" id="KW-0812">Transmembrane</keyword>
<dbReference type="Proteomes" id="UP000231092">
    <property type="component" value="Unassembled WGS sequence"/>
</dbReference>